<name>A0ABY4AJ69_9BURK</name>
<feature type="compositionally biased region" description="Polar residues" evidence="6">
    <location>
        <begin position="207"/>
        <end position="236"/>
    </location>
</feature>
<keyword evidence="4" id="KW-0408">Iron</keyword>
<reference evidence="8 9" key="1">
    <citation type="submission" date="2020-11" db="EMBL/GenBank/DDBJ databases">
        <title>Algicoccus daihaiensis sp.nov., isolated from Daihai Lake in Inner Mongolia.</title>
        <authorList>
            <person name="Kai J."/>
        </authorList>
    </citation>
    <scope>NUCLEOTIDE SEQUENCE [LARGE SCALE GENOMIC DNA]</scope>
    <source>
        <strain evidence="9">f23</strain>
    </source>
</reference>
<organism evidence="8 9">
    <name type="scientific">Orrella daihaiensis</name>
    <dbReference type="NCBI Taxonomy" id="2782176"/>
    <lineage>
        <taxon>Bacteria</taxon>
        <taxon>Pseudomonadati</taxon>
        <taxon>Pseudomonadota</taxon>
        <taxon>Betaproteobacteria</taxon>
        <taxon>Burkholderiales</taxon>
        <taxon>Alcaligenaceae</taxon>
        <taxon>Orrella</taxon>
    </lineage>
</organism>
<dbReference type="InterPro" id="IPR012675">
    <property type="entry name" value="Beta-grasp_dom_sf"/>
</dbReference>
<dbReference type="SUPFAM" id="SSF47741">
    <property type="entry name" value="CO dehydrogenase ISP C-domain like"/>
    <property type="match status" value="1"/>
</dbReference>
<protein>
    <submittedName>
        <fullName evidence="8">2Fe-2S iron-sulfur cluster binding domain-containing protein</fullName>
    </submittedName>
</protein>
<proteinExistence type="predicted"/>
<dbReference type="PANTHER" id="PTHR44379:SF8">
    <property type="entry name" value="XANTHINE DEHYDROGENASE IRON-SULFUR-BINDING SUBUNIT XDHC-RELATED"/>
    <property type="match status" value="1"/>
</dbReference>
<dbReference type="InterPro" id="IPR036010">
    <property type="entry name" value="2Fe-2S_ferredoxin-like_sf"/>
</dbReference>
<dbReference type="Pfam" id="PF06240">
    <property type="entry name" value="COXG"/>
    <property type="match status" value="1"/>
</dbReference>
<evidence type="ECO:0000313" key="8">
    <source>
        <dbReference type="EMBL" id="UOD50123.1"/>
    </source>
</evidence>
<dbReference type="SUPFAM" id="SSF55961">
    <property type="entry name" value="Bet v1-like"/>
    <property type="match status" value="1"/>
</dbReference>
<keyword evidence="9" id="KW-1185">Reference proteome</keyword>
<dbReference type="InterPro" id="IPR006058">
    <property type="entry name" value="2Fe2S_fd_BS"/>
</dbReference>
<dbReference type="InterPro" id="IPR001041">
    <property type="entry name" value="2Fe-2S_ferredoxin-type"/>
</dbReference>
<dbReference type="Pfam" id="PF01799">
    <property type="entry name" value="Fer2_2"/>
    <property type="match status" value="1"/>
</dbReference>
<dbReference type="Proteomes" id="UP000831607">
    <property type="component" value="Chromosome"/>
</dbReference>
<evidence type="ECO:0000256" key="3">
    <source>
        <dbReference type="ARBA" id="ARBA00023002"/>
    </source>
</evidence>
<evidence type="ECO:0000256" key="5">
    <source>
        <dbReference type="ARBA" id="ARBA00023014"/>
    </source>
</evidence>
<dbReference type="InterPro" id="IPR002888">
    <property type="entry name" value="2Fe-2S-bd"/>
</dbReference>
<dbReference type="CDD" id="cd00207">
    <property type="entry name" value="fer2"/>
    <property type="match status" value="1"/>
</dbReference>
<evidence type="ECO:0000256" key="2">
    <source>
        <dbReference type="ARBA" id="ARBA00022723"/>
    </source>
</evidence>
<keyword evidence="3" id="KW-0560">Oxidoreductase</keyword>
<dbReference type="InterPro" id="IPR036884">
    <property type="entry name" value="2Fe-2S-bd_dom_sf"/>
</dbReference>
<gene>
    <name evidence="8" type="ORF">DHf2319_11875</name>
</gene>
<keyword evidence="2" id="KW-0479">Metal-binding</keyword>
<dbReference type="Pfam" id="PF00111">
    <property type="entry name" value="Fer2"/>
    <property type="match status" value="1"/>
</dbReference>
<sequence length="414" mass="44751">MTDTSLADPQEGIHTKRHINLVVNGQEISETVTPRTHLGDFLREQLGLTGTHLGCEHGVCGACVVLLDNKPVRSCITYAASCNGRSITTIEGYTQDPVMALLRQAFTDHHALQCGYCTPGMLATARDIVLRLPEADERKVRAELSGNLCRCTGYMGIVNAVMSVLARLKLDHDPAIEALRAAQTQAQSSAGAASPKPIEIKRAVVSTTVNQTSDSKTTNTKSVAGSSAAPSGTSIQHKFKLPHPADAVWRLMTDLPRVAQCLPGAQVLEQNDEHVIGEVAIKFGPMSAKFEGQATLNLSPDKQQATLIGAGRDKLSNSRARAEVQYTIEALGPDESEIAIDMQYSLQGPLAQFSRSGLVQDFVQRMMASFADNVSHLLSDPNASAQLPHAAINPISMFFSILIMRIRNLFRKKD</sequence>
<dbReference type="InterPro" id="IPR051452">
    <property type="entry name" value="Diverse_Oxidoreductases"/>
</dbReference>
<dbReference type="EMBL" id="CP063982">
    <property type="protein sequence ID" value="UOD50123.1"/>
    <property type="molecule type" value="Genomic_DNA"/>
</dbReference>
<dbReference type="Gene3D" id="3.10.20.30">
    <property type="match status" value="1"/>
</dbReference>
<evidence type="ECO:0000313" key="9">
    <source>
        <dbReference type="Proteomes" id="UP000831607"/>
    </source>
</evidence>
<evidence type="ECO:0000256" key="4">
    <source>
        <dbReference type="ARBA" id="ARBA00023004"/>
    </source>
</evidence>
<keyword evidence="5" id="KW-0411">Iron-sulfur</keyword>
<dbReference type="InterPro" id="IPR023393">
    <property type="entry name" value="START-like_dom_sf"/>
</dbReference>
<feature type="region of interest" description="Disordered" evidence="6">
    <location>
        <begin position="207"/>
        <end position="237"/>
    </location>
</feature>
<accession>A0ABY4AJ69</accession>
<dbReference type="Gene3D" id="1.10.150.120">
    <property type="entry name" value="[2Fe-2S]-binding domain"/>
    <property type="match status" value="1"/>
</dbReference>
<dbReference type="SUPFAM" id="SSF54292">
    <property type="entry name" value="2Fe-2S ferredoxin-like"/>
    <property type="match status" value="1"/>
</dbReference>
<keyword evidence="1" id="KW-0001">2Fe-2S</keyword>
<evidence type="ECO:0000259" key="7">
    <source>
        <dbReference type="PROSITE" id="PS51085"/>
    </source>
</evidence>
<dbReference type="PROSITE" id="PS00197">
    <property type="entry name" value="2FE2S_FER_1"/>
    <property type="match status" value="1"/>
</dbReference>
<dbReference type="PROSITE" id="PS51085">
    <property type="entry name" value="2FE2S_FER_2"/>
    <property type="match status" value="1"/>
</dbReference>
<dbReference type="CDD" id="cd07823">
    <property type="entry name" value="SRPBCC_5"/>
    <property type="match status" value="1"/>
</dbReference>
<evidence type="ECO:0000256" key="1">
    <source>
        <dbReference type="ARBA" id="ARBA00022714"/>
    </source>
</evidence>
<evidence type="ECO:0000256" key="6">
    <source>
        <dbReference type="SAM" id="MobiDB-lite"/>
    </source>
</evidence>
<dbReference type="Gene3D" id="3.30.530.20">
    <property type="match status" value="1"/>
</dbReference>
<dbReference type="RefSeq" id="WP_243478520.1">
    <property type="nucleotide sequence ID" value="NZ_CP063982.1"/>
</dbReference>
<dbReference type="InterPro" id="IPR010419">
    <property type="entry name" value="CO_DH_gsu"/>
</dbReference>
<feature type="domain" description="2Fe-2S ferredoxin-type" evidence="7">
    <location>
        <begin position="17"/>
        <end position="93"/>
    </location>
</feature>
<dbReference type="PANTHER" id="PTHR44379">
    <property type="entry name" value="OXIDOREDUCTASE WITH IRON-SULFUR SUBUNIT"/>
    <property type="match status" value="1"/>
</dbReference>